<dbReference type="GO" id="GO:0004305">
    <property type="term" value="F:ethanolamine kinase activity"/>
    <property type="evidence" value="ECO:0007669"/>
    <property type="project" value="TreeGrafter"/>
</dbReference>
<dbReference type="Gene3D" id="3.30.200.20">
    <property type="entry name" value="Phosphorylase Kinase, domain 1"/>
    <property type="match status" value="1"/>
</dbReference>
<evidence type="ECO:0000256" key="1">
    <source>
        <dbReference type="ARBA" id="ARBA00023209"/>
    </source>
</evidence>
<dbReference type="OrthoDB" id="3649325at2759"/>
<dbReference type="STRING" id="158441.A0A226E6G8"/>
<dbReference type="EMBL" id="LNIX01000006">
    <property type="protein sequence ID" value="OXA53029.1"/>
    <property type="molecule type" value="Genomic_DNA"/>
</dbReference>
<keyword evidence="5" id="KW-0808">Transferase</keyword>
<feature type="compositionally biased region" description="Polar residues" evidence="4">
    <location>
        <begin position="80"/>
        <end position="103"/>
    </location>
</feature>
<dbReference type="SUPFAM" id="SSF56112">
    <property type="entry name" value="Protein kinase-like (PK-like)"/>
    <property type="match status" value="1"/>
</dbReference>
<dbReference type="Pfam" id="PF01633">
    <property type="entry name" value="Choline_kinase"/>
    <property type="match status" value="1"/>
</dbReference>
<keyword evidence="6" id="KW-1185">Reference proteome</keyword>
<dbReference type="PANTHER" id="PTHR22603">
    <property type="entry name" value="CHOLINE/ETHANOALAMINE KINASE"/>
    <property type="match status" value="1"/>
</dbReference>
<dbReference type="GO" id="GO:0006646">
    <property type="term" value="P:phosphatidylethanolamine biosynthetic process"/>
    <property type="evidence" value="ECO:0007669"/>
    <property type="project" value="TreeGrafter"/>
</dbReference>
<evidence type="ECO:0000256" key="4">
    <source>
        <dbReference type="SAM" id="MobiDB-lite"/>
    </source>
</evidence>
<evidence type="ECO:0000313" key="6">
    <source>
        <dbReference type="Proteomes" id="UP000198287"/>
    </source>
</evidence>
<keyword evidence="1" id="KW-0443">Lipid metabolism</keyword>
<reference evidence="5 6" key="1">
    <citation type="submission" date="2015-12" db="EMBL/GenBank/DDBJ databases">
        <title>The genome of Folsomia candida.</title>
        <authorList>
            <person name="Faddeeva A."/>
            <person name="Derks M.F."/>
            <person name="Anvar Y."/>
            <person name="Smit S."/>
            <person name="Van Straalen N."/>
            <person name="Roelofs D."/>
        </authorList>
    </citation>
    <scope>NUCLEOTIDE SEQUENCE [LARGE SCALE GENOMIC DNA]</scope>
    <source>
        <strain evidence="5 6">VU population</strain>
        <tissue evidence="5">Whole body</tissue>
    </source>
</reference>
<feature type="compositionally biased region" description="Polar residues" evidence="4">
    <location>
        <begin position="45"/>
        <end position="67"/>
    </location>
</feature>
<proteinExistence type="inferred from homology"/>
<keyword evidence="1" id="KW-0594">Phospholipid biosynthesis</keyword>
<keyword evidence="5" id="KW-0418">Kinase</keyword>
<evidence type="ECO:0000313" key="5">
    <source>
        <dbReference type="EMBL" id="OXA53029.1"/>
    </source>
</evidence>
<dbReference type="Gene3D" id="3.90.1200.10">
    <property type="match status" value="1"/>
</dbReference>
<keyword evidence="2" id="KW-1208">Phospholipid metabolism</keyword>
<dbReference type="PANTHER" id="PTHR22603:SF93">
    <property type="entry name" value="RE24176P"/>
    <property type="match status" value="1"/>
</dbReference>
<comment type="caution">
    <text evidence="5">The sequence shown here is derived from an EMBL/GenBank/DDBJ whole genome shotgun (WGS) entry which is preliminary data.</text>
</comment>
<evidence type="ECO:0000256" key="3">
    <source>
        <dbReference type="ARBA" id="ARBA00038211"/>
    </source>
</evidence>
<protein>
    <submittedName>
        <fullName evidence="5">Choline/ethanolamine kinase</fullName>
    </submittedName>
</protein>
<organism evidence="5 6">
    <name type="scientific">Folsomia candida</name>
    <name type="common">Springtail</name>
    <dbReference type="NCBI Taxonomy" id="158441"/>
    <lineage>
        <taxon>Eukaryota</taxon>
        <taxon>Metazoa</taxon>
        <taxon>Ecdysozoa</taxon>
        <taxon>Arthropoda</taxon>
        <taxon>Hexapoda</taxon>
        <taxon>Collembola</taxon>
        <taxon>Entomobryomorpha</taxon>
        <taxon>Isotomoidea</taxon>
        <taxon>Isotomidae</taxon>
        <taxon>Proisotominae</taxon>
        <taxon>Folsomia</taxon>
    </lineage>
</organism>
<feature type="compositionally biased region" description="Basic residues" evidence="4">
    <location>
        <begin position="1"/>
        <end position="10"/>
    </location>
</feature>
<dbReference type="GO" id="GO:0005737">
    <property type="term" value="C:cytoplasm"/>
    <property type="evidence" value="ECO:0007669"/>
    <property type="project" value="TreeGrafter"/>
</dbReference>
<dbReference type="AlphaFoldDB" id="A0A226E6G8"/>
<sequence length="420" mass="47061">MRSTRHKFKMLRGISSRSSTTNGGDGIGGACGGLPYRKQVHYQHSATFQRHSSADGTQSHKNNNQNHNRSDTKKFHRSNSDGQVNGSSAGNRSPRNRPYNQHPTPFKVSATIPLSSSFIKSGESNNNSNNFSERIQSLTWTEIHSSTTSTMDCKLNSDIRAKAFAICKDYLHGVWKAIDARDLAVKRISGGLSNYLYHCSLPPTLTPLYTEPIQVLLRFYGQVHGEGALESLITESVIFTLLSERKLGPRLYGIFPGGRVEEFIPARPLLTVELRDEELTLLIAQKMAQIHALNIPISKEPSWLWGTMDRWMANVEESLMKISLKDNPKSDIIQRLKEFNLPGELSWLKKYLPTVDSPVVFSHNGKIINLLTECKIGGSRPVATLERGGETLSRPCSPRGRTAGIRNRIHYIKSEFRSFL</sequence>
<name>A0A226E6G8_FOLCA</name>
<dbReference type="Proteomes" id="UP000198287">
    <property type="component" value="Unassembled WGS sequence"/>
</dbReference>
<accession>A0A226E6G8</accession>
<evidence type="ECO:0000256" key="2">
    <source>
        <dbReference type="ARBA" id="ARBA00023264"/>
    </source>
</evidence>
<keyword evidence="1" id="KW-0444">Lipid biosynthesis</keyword>
<gene>
    <name evidence="5" type="ORF">Fcan01_12700</name>
</gene>
<dbReference type="InterPro" id="IPR011009">
    <property type="entry name" value="Kinase-like_dom_sf"/>
</dbReference>
<comment type="similarity">
    <text evidence="3">Belongs to the choline/ethanolamine kinase family.</text>
</comment>
<feature type="region of interest" description="Disordered" evidence="4">
    <location>
        <begin position="1"/>
        <end position="26"/>
    </location>
</feature>
<dbReference type="GO" id="GO:0004103">
    <property type="term" value="F:choline kinase activity"/>
    <property type="evidence" value="ECO:0007669"/>
    <property type="project" value="TreeGrafter"/>
</dbReference>
<feature type="region of interest" description="Disordered" evidence="4">
    <location>
        <begin position="45"/>
        <end position="107"/>
    </location>
</feature>